<dbReference type="GO" id="GO:0004553">
    <property type="term" value="F:hydrolase activity, hydrolyzing O-glycosyl compounds"/>
    <property type="evidence" value="ECO:0007669"/>
    <property type="project" value="InterPro"/>
</dbReference>
<dbReference type="SMART" id="SM00637">
    <property type="entry name" value="CBD_II"/>
    <property type="match status" value="2"/>
</dbReference>
<organism evidence="2 3">
    <name type="scientific">Ruminiclostridium herbifermentans</name>
    <dbReference type="NCBI Taxonomy" id="2488810"/>
    <lineage>
        <taxon>Bacteria</taxon>
        <taxon>Bacillati</taxon>
        <taxon>Bacillota</taxon>
        <taxon>Clostridia</taxon>
        <taxon>Eubacteriales</taxon>
        <taxon>Oscillospiraceae</taxon>
        <taxon>Ruminiclostridium</taxon>
    </lineage>
</organism>
<evidence type="ECO:0000313" key="2">
    <source>
        <dbReference type="EMBL" id="QNU68623.1"/>
    </source>
</evidence>
<evidence type="ECO:0000313" key="3">
    <source>
        <dbReference type="Proteomes" id="UP000306409"/>
    </source>
</evidence>
<feature type="domain" description="CBM2" evidence="1">
    <location>
        <begin position="61"/>
        <end position="170"/>
    </location>
</feature>
<dbReference type="Gene3D" id="2.60.40.290">
    <property type="match status" value="2"/>
</dbReference>
<dbReference type="KEGG" id="rher:EHE19_009605"/>
<dbReference type="Pfam" id="PF00553">
    <property type="entry name" value="CBM_2"/>
    <property type="match status" value="2"/>
</dbReference>
<dbReference type="GO" id="GO:0005975">
    <property type="term" value="P:carbohydrate metabolic process"/>
    <property type="evidence" value="ECO:0007669"/>
    <property type="project" value="InterPro"/>
</dbReference>
<dbReference type="PROSITE" id="PS51173">
    <property type="entry name" value="CBM2"/>
    <property type="match status" value="2"/>
</dbReference>
<sequence length="1447" mass="162543">MKNKRKYLAYILCFTIIMTLLPIKTFAEKKDNVTERTNASVLNYEFVQQTTTPSAIPINPSKYVDDGYEVTFKVNNYWDGEFNGEFTVTNTGEKPLENWYLSFDFKHEICDIWNAEIVSHKGDNYIVKNKKYIQDIPINENITFGFQAKWTNEIIAPEQYSLIIQEQPVASEDYNIDFIVLNDWGSGFNGQISITNNTQETIEDWILEFDSNREIENFWTANIEKHEGGHYVIKNAEYNSNIEPRQTLILGFSAKLGGESINISNFQLKSCNLKPVIEIDQLTDETDTYVVNTKTINLSGSVQSAGKVEEVKYELEGRNGETITGTAEGTTNWKIDNLDVHIGRSDIKIIASTQFGKVIEKSFVIDRMSTEVNLSEDMYVPDQAQCLEIMESIRGYWIDKHDKDNVRFALLMDEINPLKEALDKGNIAEGDILFIPANEKMTIEFVKMIVGQGELLDDYVYNDLNSDLQELYPQDEYPNEHYHIVYFKNVGFMDIFKDDIRISANSIDLDDPIAFSTFKNDVKINVTTSSGINVLNEPRLLSSNSNSISSSRNSSGIKLENIKIEPKVSFGGKSHEVTFQFLDCVIYDNDNDETTKNDQIKLNGKVGLNNLKFDTEIFWKPTLNDVLPQWIKCILTYDQITETNIKFNGKYSLKDMFFSGINSNFKFDNKREFDYNVLSLDINAEMTGVDMSDTLILGAIGINTAPVSAVIKKVKDISNDTIRIPLKPIIVVMLTMDINGEISCQIGLNYEYSQKYKKGFELRESDNKKEYKYEAGTSVYDLGFNRELIIYDEQSEPDKELFIEGKGKLEASVAPGVKVGLMTAGIMPAIISACVSFETKAEVEGKITIFPKFELDGFVSTQLDILLKAAMSLRLKAEAKKIGSVDIEMPPLEYEYPIFQYKYTTDGFKLEGTVYDGIIEAVNPISDKKPASTMVNKALSNVKISIVGTDANNSSINEECYSDTNGAYKIRGLKKGNYKITYSKKGYKDVITYQTINLDKKLYTTINRGKYDLKLLVKDKDGNAISDAIITINAKEYGVSEPQKKYNTKNNGECLISGLTAGTYSISVSKSGYFDNSLLIKLLENDSKNIMLAVPGKSKIHGKIVEADEDTDLINNMGLQGVIVRLVGLNEISSFTKTQITNSEGAYFLDQLPIGSYKLNISKDGYYPVEEYLTIYDNDPIVYNLALELVSTRYVGYGTAKGVVKDAETGLQVGPGFSIKVRKGINNRTGEILQVIKTDINGAYSLIAESGNYTLEIIDDRSNLDANVPRYITGTINVKILGGKIISNQDATITQQFKNSGMVRIVLTWGSQPTDLDSHLIGPSKEGGLFHVYYYNKKYGEYVELDVDDTNSYGPETTTIYIPIDSDTNYSFFVHDYSNISNSASNALSQSGATVKVYTGTSTPRVFNVPTTTSGNLWKVFSYNAKTQTITPINMIWFKSDPSKIGE</sequence>
<accession>A0A4U7JIW0</accession>
<name>A0A4U7JIW0_9FIRM</name>
<reference evidence="2 3" key="1">
    <citation type="submission" date="2020-09" db="EMBL/GenBank/DDBJ databases">
        <title>Characterization and genome sequencing of Ruminiclostridium sp. nov. MA18.</title>
        <authorList>
            <person name="Rettenmaier R."/>
            <person name="Kowollik M.-L."/>
            <person name="Liebl W."/>
            <person name="Zverlov V."/>
        </authorList>
    </citation>
    <scope>NUCLEOTIDE SEQUENCE [LARGE SCALE GENOMIC DNA]</scope>
    <source>
        <strain evidence="2 3">MA18</strain>
    </source>
</reference>
<dbReference type="InterPro" id="IPR001919">
    <property type="entry name" value="CBD2"/>
</dbReference>
<gene>
    <name evidence="2" type="ORF">EHE19_009605</name>
</gene>
<dbReference type="EMBL" id="CP061336">
    <property type="protein sequence ID" value="QNU68623.1"/>
    <property type="molecule type" value="Genomic_DNA"/>
</dbReference>
<dbReference type="InterPro" id="IPR008965">
    <property type="entry name" value="CBM2/CBM3_carb-bd_dom_sf"/>
</dbReference>
<dbReference type="RefSeq" id="WP_137696146.1">
    <property type="nucleotide sequence ID" value="NZ_CP061336.1"/>
</dbReference>
<dbReference type="GO" id="GO:0030247">
    <property type="term" value="F:polysaccharide binding"/>
    <property type="evidence" value="ECO:0007669"/>
    <property type="project" value="UniProtKB-UniRule"/>
</dbReference>
<dbReference type="Gene3D" id="2.60.40.1120">
    <property type="entry name" value="Carboxypeptidase-like, regulatory domain"/>
    <property type="match status" value="3"/>
</dbReference>
<dbReference type="InterPro" id="IPR013784">
    <property type="entry name" value="Carb-bd-like_fold"/>
</dbReference>
<feature type="domain" description="CBM2" evidence="1">
    <location>
        <begin position="167"/>
        <end position="274"/>
    </location>
</feature>
<protein>
    <submittedName>
        <fullName evidence="2">Cellulose binding domain-containing protein</fullName>
    </submittedName>
</protein>
<dbReference type="InterPro" id="IPR012291">
    <property type="entry name" value="CBM2_carb-bd_dom_sf"/>
</dbReference>
<dbReference type="Proteomes" id="UP000306409">
    <property type="component" value="Chromosome"/>
</dbReference>
<proteinExistence type="predicted"/>
<dbReference type="OrthoDB" id="9798386at2"/>
<dbReference type="SUPFAM" id="SSF49464">
    <property type="entry name" value="Carboxypeptidase regulatory domain-like"/>
    <property type="match status" value="2"/>
</dbReference>
<dbReference type="InterPro" id="IPR008969">
    <property type="entry name" value="CarboxyPept-like_regulatory"/>
</dbReference>
<dbReference type="SUPFAM" id="SSF49384">
    <property type="entry name" value="Carbohydrate-binding domain"/>
    <property type="match status" value="2"/>
</dbReference>
<keyword evidence="3" id="KW-1185">Reference proteome</keyword>
<evidence type="ECO:0000259" key="1">
    <source>
        <dbReference type="PROSITE" id="PS51173"/>
    </source>
</evidence>
<dbReference type="SUPFAM" id="SSF49452">
    <property type="entry name" value="Starch-binding domain-like"/>
    <property type="match status" value="1"/>
</dbReference>